<organism evidence="5 6">
    <name type="scientific">Talaromyces atroroseus</name>
    <dbReference type="NCBI Taxonomy" id="1441469"/>
    <lineage>
        <taxon>Eukaryota</taxon>
        <taxon>Fungi</taxon>
        <taxon>Dikarya</taxon>
        <taxon>Ascomycota</taxon>
        <taxon>Pezizomycotina</taxon>
        <taxon>Eurotiomycetes</taxon>
        <taxon>Eurotiomycetidae</taxon>
        <taxon>Eurotiales</taxon>
        <taxon>Trichocomaceae</taxon>
        <taxon>Talaromyces</taxon>
        <taxon>Talaromyces sect. Trachyspermi</taxon>
    </lineage>
</organism>
<feature type="compositionally biased region" description="Basic and acidic residues" evidence="2">
    <location>
        <begin position="120"/>
        <end position="131"/>
    </location>
</feature>
<dbReference type="PANTHER" id="PTHR21483:SF18">
    <property type="entry name" value="RNA POLYMERASE II-ASSOCIATED PROTEIN 1"/>
    <property type="match status" value="1"/>
</dbReference>
<dbReference type="OrthoDB" id="348201at2759"/>
<gene>
    <name evidence="5" type="ORF">UA08_02033</name>
</gene>
<feature type="domain" description="RPAP1 C-terminal" evidence="3">
    <location>
        <begin position="319"/>
        <end position="385"/>
    </location>
</feature>
<dbReference type="RefSeq" id="XP_020123669.1">
    <property type="nucleotide sequence ID" value="XM_020261763.1"/>
</dbReference>
<dbReference type="GeneID" id="31001788"/>
<dbReference type="Pfam" id="PF08620">
    <property type="entry name" value="RPAP1_C"/>
    <property type="match status" value="1"/>
</dbReference>
<evidence type="ECO:0000259" key="4">
    <source>
        <dbReference type="Pfam" id="PF08621"/>
    </source>
</evidence>
<evidence type="ECO:0000313" key="5">
    <source>
        <dbReference type="EMBL" id="OKL63548.1"/>
    </source>
</evidence>
<dbReference type="InterPro" id="IPR013930">
    <property type="entry name" value="RPAP1_N"/>
</dbReference>
<dbReference type="GO" id="GO:0006366">
    <property type="term" value="P:transcription by RNA polymerase II"/>
    <property type="evidence" value="ECO:0007669"/>
    <property type="project" value="InterPro"/>
</dbReference>
<feature type="region of interest" description="Disordered" evidence="2">
    <location>
        <begin position="415"/>
        <end position="448"/>
    </location>
</feature>
<comment type="similarity">
    <text evidence="1">Belongs to the RPAP1 family.</text>
</comment>
<dbReference type="AlphaFoldDB" id="A0A1Q5QCG5"/>
<evidence type="ECO:0008006" key="7">
    <source>
        <dbReference type="Google" id="ProtNLM"/>
    </source>
</evidence>
<feature type="domain" description="RPAP1 N-terminal" evidence="4">
    <location>
        <begin position="125"/>
        <end position="167"/>
    </location>
</feature>
<evidence type="ECO:0000259" key="3">
    <source>
        <dbReference type="Pfam" id="PF08620"/>
    </source>
</evidence>
<accession>A0A1Q5QCG5</accession>
<evidence type="ECO:0000256" key="1">
    <source>
        <dbReference type="ARBA" id="ARBA00009953"/>
    </source>
</evidence>
<dbReference type="PANTHER" id="PTHR21483">
    <property type="entry name" value="RNA POLYMERASE II-ASSOCIATED PROTEIN 1"/>
    <property type="match status" value="1"/>
</dbReference>
<feature type="region of interest" description="Disordered" evidence="2">
    <location>
        <begin position="164"/>
        <end position="262"/>
    </location>
</feature>
<feature type="compositionally biased region" description="Polar residues" evidence="2">
    <location>
        <begin position="56"/>
        <end position="67"/>
    </location>
</feature>
<dbReference type="InterPro" id="IPR013929">
    <property type="entry name" value="RPAP1_C"/>
</dbReference>
<dbReference type="InterPro" id="IPR039913">
    <property type="entry name" value="RPAP1/Rba50"/>
</dbReference>
<evidence type="ECO:0000256" key="2">
    <source>
        <dbReference type="SAM" id="MobiDB-lite"/>
    </source>
</evidence>
<feature type="compositionally biased region" description="Basic and acidic residues" evidence="2">
    <location>
        <begin position="427"/>
        <end position="442"/>
    </location>
</feature>
<proteinExistence type="inferred from homology"/>
<comment type="caution">
    <text evidence="5">The sequence shown here is derived from an EMBL/GenBank/DDBJ whole genome shotgun (WGS) entry which is preliminary data.</text>
</comment>
<dbReference type="STRING" id="1441469.A0A1Q5QCG5"/>
<feature type="region of interest" description="Disordered" evidence="2">
    <location>
        <begin position="1"/>
        <end position="141"/>
    </location>
</feature>
<sequence>MAIPGERFVLDLSDDDEDPGHHQQQPAPAPAPAGLTNLIGEIKERTPNPPTAPALRTSSKGFPTSKNRLAGSAFKQQRRANALPAVQPRSSYSYHPPAAPLPPQPQRTTLSSQSASPEDEEKRIIDEENKQRLASMSDAEIESEKADLLANLSPSLIERLLRRANIDDEMATSSTSVARPGTSREGEPKSDEPVQARSEKKSVSFDVTARDSEATATDLDDRPPAVHPDDLRPASEFPSGPIHFPTPPPRQTPMPNLDPTSPSFYDDLQAHYFPDIPHDSSALSWLKPRNEEDDKDTDPKMLSAYHPSSSTTEIVPSALRFSFRGEMLPPSKSLLIPTTLGLHHHADDPEAAGYTLPELSILSRSTVPAQRCIAWQVFGRILFRLGTGEFGEPGSDLVEGLWKVVEHEGVIPRMLQEAEGGPSQQRRGQENRPEKEDDKVDTGLKSNIGKHASAKAWAVEGIWLWQKGGGNRGITND</sequence>
<protein>
    <recommendedName>
        <fullName evidence="7">Transcription factor Rba50</fullName>
    </recommendedName>
</protein>
<dbReference type="Pfam" id="PF08621">
    <property type="entry name" value="RPAP1_N"/>
    <property type="match status" value="1"/>
</dbReference>
<dbReference type="EMBL" id="LFMY01000002">
    <property type="protein sequence ID" value="OKL63548.1"/>
    <property type="molecule type" value="Genomic_DNA"/>
</dbReference>
<evidence type="ECO:0000313" key="6">
    <source>
        <dbReference type="Proteomes" id="UP000214365"/>
    </source>
</evidence>
<dbReference type="Proteomes" id="UP000214365">
    <property type="component" value="Unassembled WGS sequence"/>
</dbReference>
<reference evidence="5 6" key="1">
    <citation type="submission" date="2015-06" db="EMBL/GenBank/DDBJ databases">
        <title>Talaromyces atroroseus IBT 11181 draft genome.</title>
        <authorList>
            <person name="Rasmussen K.B."/>
            <person name="Rasmussen S."/>
            <person name="Petersen B."/>
            <person name="Sicheritz-Ponten T."/>
            <person name="Mortensen U.H."/>
            <person name="Thrane U."/>
        </authorList>
    </citation>
    <scope>NUCLEOTIDE SEQUENCE [LARGE SCALE GENOMIC DNA]</scope>
    <source>
        <strain evidence="5 6">IBT 11181</strain>
    </source>
</reference>
<name>A0A1Q5QCG5_TALAT</name>
<keyword evidence="6" id="KW-1185">Reference proteome</keyword>
<feature type="compositionally biased region" description="Basic and acidic residues" evidence="2">
    <location>
        <begin position="182"/>
        <end position="233"/>
    </location>
</feature>